<dbReference type="AlphaFoldDB" id="A0AA38M6B0"/>
<evidence type="ECO:0000313" key="2">
    <source>
        <dbReference type="Proteomes" id="UP001168821"/>
    </source>
</evidence>
<keyword evidence="2" id="KW-1185">Reference proteome</keyword>
<accession>A0AA38M6B0</accession>
<organism evidence="1 2">
    <name type="scientific">Zophobas morio</name>
    <dbReference type="NCBI Taxonomy" id="2755281"/>
    <lineage>
        <taxon>Eukaryota</taxon>
        <taxon>Metazoa</taxon>
        <taxon>Ecdysozoa</taxon>
        <taxon>Arthropoda</taxon>
        <taxon>Hexapoda</taxon>
        <taxon>Insecta</taxon>
        <taxon>Pterygota</taxon>
        <taxon>Neoptera</taxon>
        <taxon>Endopterygota</taxon>
        <taxon>Coleoptera</taxon>
        <taxon>Polyphaga</taxon>
        <taxon>Cucujiformia</taxon>
        <taxon>Tenebrionidae</taxon>
        <taxon>Zophobas</taxon>
    </lineage>
</organism>
<proteinExistence type="predicted"/>
<gene>
    <name evidence="1" type="ORF">Zmor_023349</name>
</gene>
<evidence type="ECO:0000313" key="1">
    <source>
        <dbReference type="EMBL" id="KAJ3645710.1"/>
    </source>
</evidence>
<sequence length="85" mass="9524">MQIRIEFRDGRDDVTLSASTPLPGPNCEFATVTACSYRLSVIENCCAAVLAIDRITVMGENSHDREPQSPLVVQRPLWVFLLFLE</sequence>
<reference evidence="1" key="1">
    <citation type="journal article" date="2023" name="G3 (Bethesda)">
        <title>Whole genome assemblies of Zophobas morio and Tenebrio molitor.</title>
        <authorList>
            <person name="Kaur S."/>
            <person name="Stinson S.A."/>
            <person name="diCenzo G.C."/>
        </authorList>
    </citation>
    <scope>NUCLEOTIDE SEQUENCE</scope>
    <source>
        <strain evidence="1">QUZm001</strain>
    </source>
</reference>
<dbReference type="Proteomes" id="UP001168821">
    <property type="component" value="Unassembled WGS sequence"/>
</dbReference>
<protein>
    <submittedName>
        <fullName evidence="1">Uncharacterized protein</fullName>
    </submittedName>
</protein>
<name>A0AA38M6B0_9CUCU</name>
<comment type="caution">
    <text evidence="1">The sequence shown here is derived from an EMBL/GenBank/DDBJ whole genome shotgun (WGS) entry which is preliminary data.</text>
</comment>
<dbReference type="EMBL" id="JALNTZ010000007">
    <property type="protein sequence ID" value="KAJ3645710.1"/>
    <property type="molecule type" value="Genomic_DNA"/>
</dbReference>